<keyword evidence="12" id="KW-1185">Reference proteome</keyword>
<accession>A0ABQ9U3R5</accession>
<feature type="region of interest" description="Disordered" evidence="9">
    <location>
        <begin position="155"/>
        <end position="177"/>
    </location>
</feature>
<dbReference type="Proteomes" id="UP001266305">
    <property type="component" value="Unassembled WGS sequence"/>
</dbReference>
<dbReference type="PANTHER" id="PTHR43740">
    <property type="entry name" value="LEUCYL-TRNA SYNTHETASE"/>
    <property type="match status" value="1"/>
</dbReference>
<gene>
    <name evidence="11" type="ORF">P7K49_030281</name>
</gene>
<comment type="caution">
    <text evidence="11">The sequence shown here is derived from an EMBL/GenBank/DDBJ whole genome shotgun (WGS) entry which is preliminary data.</text>
</comment>
<dbReference type="InterPro" id="IPR002302">
    <property type="entry name" value="Leu-tRNA-ligase"/>
</dbReference>
<dbReference type="Pfam" id="PF09334">
    <property type="entry name" value="tRNA-synt_1g"/>
    <property type="match status" value="1"/>
</dbReference>
<dbReference type="Gene3D" id="3.40.50.620">
    <property type="entry name" value="HUPs"/>
    <property type="match status" value="2"/>
</dbReference>
<organism evidence="11 12">
    <name type="scientific">Saguinus oedipus</name>
    <name type="common">Cotton-top tamarin</name>
    <name type="synonym">Oedipomidas oedipus</name>
    <dbReference type="NCBI Taxonomy" id="9490"/>
    <lineage>
        <taxon>Eukaryota</taxon>
        <taxon>Metazoa</taxon>
        <taxon>Chordata</taxon>
        <taxon>Craniata</taxon>
        <taxon>Vertebrata</taxon>
        <taxon>Euteleostomi</taxon>
        <taxon>Mammalia</taxon>
        <taxon>Eutheria</taxon>
        <taxon>Euarchontoglires</taxon>
        <taxon>Primates</taxon>
        <taxon>Haplorrhini</taxon>
        <taxon>Platyrrhini</taxon>
        <taxon>Cebidae</taxon>
        <taxon>Callitrichinae</taxon>
        <taxon>Saguinus</taxon>
    </lineage>
</organism>
<dbReference type="EMBL" id="JASSZA010000016">
    <property type="protein sequence ID" value="KAK2090997.1"/>
    <property type="molecule type" value="Genomic_DNA"/>
</dbReference>
<evidence type="ECO:0000256" key="5">
    <source>
        <dbReference type="ARBA" id="ARBA00022840"/>
    </source>
</evidence>
<keyword evidence="7 8" id="KW-0030">Aminoacyl-tRNA synthetase</keyword>
<evidence type="ECO:0000256" key="4">
    <source>
        <dbReference type="ARBA" id="ARBA00022741"/>
    </source>
</evidence>
<dbReference type="InterPro" id="IPR015413">
    <property type="entry name" value="Methionyl/Leucyl_tRNA_Synth"/>
</dbReference>
<dbReference type="SUPFAM" id="SSF52374">
    <property type="entry name" value="Nucleotidylyl transferase"/>
    <property type="match status" value="2"/>
</dbReference>
<keyword evidence="4 8" id="KW-0547">Nucleotide-binding</keyword>
<evidence type="ECO:0000256" key="6">
    <source>
        <dbReference type="ARBA" id="ARBA00022917"/>
    </source>
</evidence>
<feature type="domain" description="Methionyl/Leucyl tRNA synthetase" evidence="10">
    <location>
        <begin position="123"/>
        <end position="157"/>
    </location>
</feature>
<protein>
    <recommendedName>
        <fullName evidence="2">leucine--tRNA ligase</fullName>
        <ecNumber evidence="2">6.1.1.4</ecNumber>
    </recommendedName>
</protein>
<evidence type="ECO:0000256" key="8">
    <source>
        <dbReference type="RuleBase" id="RU363039"/>
    </source>
</evidence>
<evidence type="ECO:0000313" key="12">
    <source>
        <dbReference type="Proteomes" id="UP001266305"/>
    </source>
</evidence>
<evidence type="ECO:0000313" key="11">
    <source>
        <dbReference type="EMBL" id="KAK2090997.1"/>
    </source>
</evidence>
<evidence type="ECO:0000256" key="7">
    <source>
        <dbReference type="ARBA" id="ARBA00023146"/>
    </source>
</evidence>
<keyword evidence="3 8" id="KW-0436">Ligase</keyword>
<keyword evidence="6 8" id="KW-0648">Protein biosynthesis</keyword>
<evidence type="ECO:0000259" key="10">
    <source>
        <dbReference type="Pfam" id="PF09334"/>
    </source>
</evidence>
<evidence type="ECO:0000256" key="1">
    <source>
        <dbReference type="ARBA" id="ARBA00005594"/>
    </source>
</evidence>
<dbReference type="InterPro" id="IPR014729">
    <property type="entry name" value="Rossmann-like_a/b/a_fold"/>
</dbReference>
<dbReference type="EC" id="6.1.1.4" evidence="2"/>
<sequence>MPNGKISSGEGLRQLIVCFLPSFSGFSHLLKNGFSLAEIEFLCLSSEKTVKWWARCHQVGKRNSRMYQKYLQCHRKVDKRVYIADQKGCREMMIELISLSEENDLIHAEKKKAGTGNKLNTFSALIYTLGTLHMGHVRVYTISDTIARFQKMRGMQTPRSTLEQGRGGQKDPPGGTVTQQLHYSANDTALGEFKAQLEDAQKATLLNVAKEMEAEIVARELAMQASERSETTEKKKKISTHENISSEVINPMGWDAFGLPAENAAIERNLHPESWTQSNIKHMRKQLDRLGLCFSWDRVGGCINLELYHPEAVE</sequence>
<proteinExistence type="inferred from homology"/>
<keyword evidence="5 8" id="KW-0067">ATP-binding</keyword>
<evidence type="ECO:0000256" key="9">
    <source>
        <dbReference type="SAM" id="MobiDB-lite"/>
    </source>
</evidence>
<reference evidence="11 12" key="1">
    <citation type="submission" date="2023-05" db="EMBL/GenBank/DDBJ databases">
        <title>B98-5 Cell Line De Novo Hybrid Assembly: An Optical Mapping Approach.</title>
        <authorList>
            <person name="Kananen K."/>
            <person name="Auerbach J.A."/>
            <person name="Kautto E."/>
            <person name="Blachly J.S."/>
        </authorList>
    </citation>
    <scope>NUCLEOTIDE SEQUENCE [LARGE SCALE GENOMIC DNA]</scope>
    <source>
        <strain evidence="11">B95-8</strain>
        <tissue evidence="11">Cell line</tissue>
    </source>
</reference>
<comment type="similarity">
    <text evidence="1 8">Belongs to the class-I aminoacyl-tRNA synthetase family.</text>
</comment>
<name>A0ABQ9U3R5_SAGOE</name>
<evidence type="ECO:0000256" key="2">
    <source>
        <dbReference type="ARBA" id="ARBA00013164"/>
    </source>
</evidence>
<dbReference type="PANTHER" id="PTHR43740:SF2">
    <property type="entry name" value="LEUCINE--TRNA LIGASE, MITOCHONDRIAL"/>
    <property type="match status" value="1"/>
</dbReference>
<evidence type="ECO:0000256" key="3">
    <source>
        <dbReference type="ARBA" id="ARBA00022598"/>
    </source>
</evidence>